<dbReference type="AlphaFoldDB" id="A0A7J8I846"/>
<dbReference type="Proteomes" id="UP000550707">
    <property type="component" value="Unassembled WGS sequence"/>
</dbReference>
<accession>A0A7J8I846</accession>
<name>A0A7J8I846_MOLMO</name>
<evidence type="ECO:0000313" key="1">
    <source>
        <dbReference type="EMBL" id="KAF6480753.1"/>
    </source>
</evidence>
<gene>
    <name evidence="1" type="ORF">HJG59_010595</name>
</gene>
<dbReference type="InParanoid" id="A0A7J8I846"/>
<keyword evidence="2" id="KW-1185">Reference proteome</keyword>
<reference evidence="1 2" key="1">
    <citation type="journal article" date="2020" name="Nature">
        <title>Six reference-quality genomes reveal evolution of bat adaptations.</title>
        <authorList>
            <person name="Jebb D."/>
            <person name="Huang Z."/>
            <person name="Pippel M."/>
            <person name="Hughes G.M."/>
            <person name="Lavrichenko K."/>
            <person name="Devanna P."/>
            <person name="Winkler S."/>
            <person name="Jermiin L.S."/>
            <person name="Skirmuntt E.C."/>
            <person name="Katzourakis A."/>
            <person name="Burkitt-Gray L."/>
            <person name="Ray D.A."/>
            <person name="Sullivan K.A.M."/>
            <person name="Roscito J.G."/>
            <person name="Kirilenko B.M."/>
            <person name="Davalos L.M."/>
            <person name="Corthals A.P."/>
            <person name="Power M.L."/>
            <person name="Jones G."/>
            <person name="Ransome R.D."/>
            <person name="Dechmann D.K.N."/>
            <person name="Locatelli A.G."/>
            <person name="Puechmaille S.J."/>
            <person name="Fedrigo O."/>
            <person name="Jarvis E.D."/>
            <person name="Hiller M."/>
            <person name="Vernes S.C."/>
            <person name="Myers E.W."/>
            <person name="Teeling E.C."/>
        </authorList>
    </citation>
    <scope>NUCLEOTIDE SEQUENCE [LARGE SCALE GENOMIC DNA]</scope>
    <source>
        <strain evidence="1">MMolMol1</strain>
        <tissue evidence="1">Muscle</tissue>
    </source>
</reference>
<dbReference type="EMBL" id="JACASF010000004">
    <property type="protein sequence ID" value="KAF6480753.1"/>
    <property type="molecule type" value="Genomic_DNA"/>
</dbReference>
<protein>
    <submittedName>
        <fullName evidence="1">Uncharacterized protein</fullName>
    </submittedName>
</protein>
<organism evidence="1 2">
    <name type="scientific">Molossus molossus</name>
    <name type="common">Pallas' mastiff bat</name>
    <name type="synonym">Vespertilio molossus</name>
    <dbReference type="NCBI Taxonomy" id="27622"/>
    <lineage>
        <taxon>Eukaryota</taxon>
        <taxon>Metazoa</taxon>
        <taxon>Chordata</taxon>
        <taxon>Craniata</taxon>
        <taxon>Vertebrata</taxon>
        <taxon>Euteleostomi</taxon>
        <taxon>Mammalia</taxon>
        <taxon>Eutheria</taxon>
        <taxon>Laurasiatheria</taxon>
        <taxon>Chiroptera</taxon>
        <taxon>Yangochiroptera</taxon>
        <taxon>Molossidae</taxon>
        <taxon>Molossus</taxon>
    </lineage>
</organism>
<sequence length="126" mass="13742">MHLGCGSSLALVGGHAGGNQSMCLFHIDVSLSPSFPLYLKIHRKIFSGEGLKKRIKMTNGSLAGLAQRWSIDPQTNEAWVPFWSRASTVFQSLALVPVVREATSQCVPLMLMFLSLSLPPTLSEDK</sequence>
<evidence type="ECO:0000313" key="2">
    <source>
        <dbReference type="Proteomes" id="UP000550707"/>
    </source>
</evidence>
<comment type="caution">
    <text evidence="1">The sequence shown here is derived from an EMBL/GenBank/DDBJ whole genome shotgun (WGS) entry which is preliminary data.</text>
</comment>
<proteinExistence type="predicted"/>